<evidence type="ECO:0000256" key="1">
    <source>
        <dbReference type="ARBA" id="ARBA00004571"/>
    </source>
</evidence>
<keyword evidence="8 10" id="KW-0472">Membrane</keyword>
<dbReference type="SUPFAM" id="SSF56925">
    <property type="entry name" value="OMPA-like"/>
    <property type="match status" value="1"/>
</dbReference>
<dbReference type="CDD" id="cd07185">
    <property type="entry name" value="OmpA_C-like"/>
    <property type="match status" value="1"/>
</dbReference>
<dbReference type="Gene3D" id="3.30.1330.60">
    <property type="entry name" value="OmpA-like domain"/>
    <property type="match status" value="1"/>
</dbReference>
<keyword evidence="7" id="KW-0626">Porin</keyword>
<evidence type="ECO:0000256" key="9">
    <source>
        <dbReference type="ARBA" id="ARBA00023237"/>
    </source>
</evidence>
<keyword evidence="2" id="KW-0813">Transport</keyword>
<dbReference type="InterPro" id="IPR036737">
    <property type="entry name" value="OmpA-like_sf"/>
</dbReference>
<evidence type="ECO:0000256" key="8">
    <source>
        <dbReference type="ARBA" id="ARBA00023136"/>
    </source>
</evidence>
<evidence type="ECO:0000256" key="6">
    <source>
        <dbReference type="ARBA" id="ARBA00023065"/>
    </source>
</evidence>
<keyword evidence="6" id="KW-0406">Ion transport</keyword>
<dbReference type="Gene3D" id="2.40.160.20">
    <property type="match status" value="1"/>
</dbReference>
<proteinExistence type="predicted"/>
<dbReference type="EMBL" id="JACGBB010000003">
    <property type="protein sequence ID" value="MBZ7986980.1"/>
    <property type="molecule type" value="Genomic_DNA"/>
</dbReference>
<keyword evidence="9" id="KW-0998">Cell outer membrane</keyword>
<dbReference type="InterPro" id="IPR006665">
    <property type="entry name" value="OmpA-like"/>
</dbReference>
<evidence type="ECO:0000256" key="10">
    <source>
        <dbReference type="PROSITE-ProRule" id="PRU00473"/>
    </source>
</evidence>
<dbReference type="Proteomes" id="UP000786183">
    <property type="component" value="Unassembled WGS sequence"/>
</dbReference>
<keyword evidence="5 11" id="KW-0732">Signal</keyword>
<feature type="signal peptide" evidence="11">
    <location>
        <begin position="1"/>
        <end position="19"/>
    </location>
</feature>
<dbReference type="Pfam" id="PF00691">
    <property type="entry name" value="OmpA"/>
    <property type="match status" value="1"/>
</dbReference>
<comment type="subcellular location">
    <subcellularLocation>
        <location evidence="1">Cell outer membrane</location>
        <topology evidence="1">Multi-pass membrane protein</topology>
    </subcellularLocation>
</comment>
<evidence type="ECO:0000313" key="13">
    <source>
        <dbReference type="EMBL" id="MBZ7986980.1"/>
    </source>
</evidence>
<evidence type="ECO:0000256" key="5">
    <source>
        <dbReference type="ARBA" id="ARBA00022729"/>
    </source>
</evidence>
<feature type="domain" description="OmpA-like" evidence="12">
    <location>
        <begin position="206"/>
        <end position="317"/>
    </location>
</feature>
<dbReference type="RefSeq" id="WP_224315938.1">
    <property type="nucleotide sequence ID" value="NZ_JACGBB010000003.1"/>
</dbReference>
<dbReference type="InterPro" id="IPR006664">
    <property type="entry name" value="OMP_bac"/>
</dbReference>
<keyword evidence="4" id="KW-0812">Transmembrane</keyword>
<evidence type="ECO:0000313" key="14">
    <source>
        <dbReference type="Proteomes" id="UP000786183"/>
    </source>
</evidence>
<dbReference type="PROSITE" id="PS51123">
    <property type="entry name" value="OMPA_2"/>
    <property type="match status" value="1"/>
</dbReference>
<keyword evidence="3" id="KW-1134">Transmembrane beta strand</keyword>
<keyword evidence="14" id="KW-1185">Reference proteome</keyword>
<name>A0ABS7WQE3_9BACT</name>
<reference evidence="13 14" key="1">
    <citation type="submission" date="2020-07" db="EMBL/GenBank/DDBJ databases">
        <title>Transfer of Campylobacter canadensis to the novel genus Avispirillum gen. nov., that also includes two novel species recovered from migratory waterfowl: Avispirillum anseris sp. nov. and Avispirillum brantae sp. nov.</title>
        <authorList>
            <person name="Miller W.G."/>
            <person name="Chapman M.H."/>
            <person name="Yee E."/>
            <person name="Inglis G.D."/>
        </authorList>
    </citation>
    <scope>NUCLEOTIDE SEQUENCE [LARGE SCALE GENOMIC DNA]</scope>
    <source>
        <strain evidence="13 14">L283</strain>
    </source>
</reference>
<dbReference type="InterPro" id="IPR027385">
    <property type="entry name" value="Beta-barrel_OMP"/>
</dbReference>
<sequence length="317" mass="35618">MKKLSYALAALCCSSALYAQNFSGLEITPTIGWVVPEGNLDLKSKANYGIRIGQMYEYVGTELGYEFAKAKFKNSSSSFNVHRGFLNLLLPFSLGDSKFDLYGLIGAGYENFGKNLYGNKNGGFGHYGLGLKYKISDYFGLRAEVRDELAFNRANHHLISTLGFVFNFDTNKKSVLPVQEEVKQEVKEEVKQEVKEEVVPSVEEIKQACYDLPTEYVYFAVNKANVEPKYNENLKYLVSKANEQEYNISVYGYADPSGNAKYNEKLSKRRADAVKNILVQAGFDANKIKSIASGETNTKDKKDYAKSRRVEVKVLCD</sequence>
<dbReference type="SUPFAM" id="SSF103088">
    <property type="entry name" value="OmpA-like"/>
    <property type="match status" value="1"/>
</dbReference>
<dbReference type="InterPro" id="IPR011250">
    <property type="entry name" value="OMP/PagP_B-barrel"/>
</dbReference>
<dbReference type="Pfam" id="PF13505">
    <property type="entry name" value="OMP_b-brl"/>
    <property type="match status" value="1"/>
</dbReference>
<evidence type="ECO:0000256" key="7">
    <source>
        <dbReference type="ARBA" id="ARBA00023114"/>
    </source>
</evidence>
<dbReference type="PANTHER" id="PTHR30329:SF21">
    <property type="entry name" value="LIPOPROTEIN YIAD-RELATED"/>
    <property type="match status" value="1"/>
</dbReference>
<evidence type="ECO:0000256" key="2">
    <source>
        <dbReference type="ARBA" id="ARBA00022448"/>
    </source>
</evidence>
<gene>
    <name evidence="13" type="ORF">AVCANL283_02450</name>
</gene>
<organism evidence="13 14">
    <name type="scientific">Campylobacter canadensis</name>
    <dbReference type="NCBI Taxonomy" id="449520"/>
    <lineage>
        <taxon>Bacteria</taxon>
        <taxon>Pseudomonadati</taxon>
        <taxon>Campylobacterota</taxon>
        <taxon>Epsilonproteobacteria</taxon>
        <taxon>Campylobacterales</taxon>
        <taxon>Campylobacteraceae</taxon>
        <taxon>Campylobacter</taxon>
    </lineage>
</organism>
<evidence type="ECO:0000259" key="12">
    <source>
        <dbReference type="PROSITE" id="PS51123"/>
    </source>
</evidence>
<accession>A0ABS7WQE3</accession>
<comment type="caution">
    <text evidence="13">The sequence shown here is derived from an EMBL/GenBank/DDBJ whole genome shotgun (WGS) entry which is preliminary data.</text>
</comment>
<dbReference type="PANTHER" id="PTHR30329">
    <property type="entry name" value="STATOR ELEMENT OF FLAGELLAR MOTOR COMPLEX"/>
    <property type="match status" value="1"/>
</dbReference>
<dbReference type="InterPro" id="IPR050330">
    <property type="entry name" value="Bact_OuterMem_StrucFunc"/>
</dbReference>
<dbReference type="PRINTS" id="PR01021">
    <property type="entry name" value="OMPADOMAIN"/>
</dbReference>
<feature type="chain" id="PRO_5046977604" evidence="11">
    <location>
        <begin position="20"/>
        <end position="317"/>
    </location>
</feature>
<evidence type="ECO:0000256" key="4">
    <source>
        <dbReference type="ARBA" id="ARBA00022692"/>
    </source>
</evidence>
<evidence type="ECO:0000256" key="3">
    <source>
        <dbReference type="ARBA" id="ARBA00022452"/>
    </source>
</evidence>
<evidence type="ECO:0000256" key="11">
    <source>
        <dbReference type="SAM" id="SignalP"/>
    </source>
</evidence>
<protein>
    <submittedName>
        <fullName evidence="13">OmpA family protein</fullName>
    </submittedName>
</protein>